<dbReference type="Proteomes" id="UP001524501">
    <property type="component" value="Unassembled WGS sequence"/>
</dbReference>
<gene>
    <name evidence="1" type="ORF">NOF53_04245</name>
</gene>
<evidence type="ECO:0000313" key="1">
    <source>
        <dbReference type="EMBL" id="MCQ4118389.1"/>
    </source>
</evidence>
<dbReference type="EMBL" id="JANFQF010000003">
    <property type="protein sequence ID" value="MCQ4118389.1"/>
    <property type="molecule type" value="Genomic_DNA"/>
</dbReference>
<dbReference type="RefSeq" id="WP_255965829.1">
    <property type="nucleotide sequence ID" value="NZ_JANFQF010000003.1"/>
</dbReference>
<reference evidence="1 2" key="1">
    <citation type="submission" date="2022-07" db="EMBL/GenBank/DDBJ databases">
        <title>Degradation activity of malathion, p-nitrophenol and potential low-temperature adaptation strategy of Rhodococcus sp. FXJ9.536.</title>
        <authorList>
            <person name="Huang J."/>
            <person name="Huang Y."/>
        </authorList>
    </citation>
    <scope>NUCLEOTIDE SEQUENCE [LARGE SCALE GENOMIC DNA]</scope>
    <source>
        <strain evidence="1 2">FXJ9.536</strain>
    </source>
</reference>
<accession>A0ABT1Q812</accession>
<comment type="caution">
    <text evidence="1">The sequence shown here is derived from an EMBL/GenBank/DDBJ whole genome shotgun (WGS) entry which is preliminary data.</text>
</comment>
<proteinExistence type="predicted"/>
<sequence length="76" mass="8309">MAAGIVGSVDLRLPSARDAFEAHLEAATARFQGVRQEALWDEDPTILAGVFDHGPGMYLRDDFQRDSPTSHRGRGV</sequence>
<keyword evidence="2" id="KW-1185">Reference proteome</keyword>
<evidence type="ECO:0000313" key="2">
    <source>
        <dbReference type="Proteomes" id="UP001524501"/>
    </source>
</evidence>
<protein>
    <submittedName>
        <fullName evidence="1">Uncharacterized protein</fullName>
    </submittedName>
</protein>
<organism evidence="1 2">
    <name type="scientific">Rhodococcus tibetensis</name>
    <dbReference type="NCBI Taxonomy" id="2965064"/>
    <lineage>
        <taxon>Bacteria</taxon>
        <taxon>Bacillati</taxon>
        <taxon>Actinomycetota</taxon>
        <taxon>Actinomycetes</taxon>
        <taxon>Mycobacteriales</taxon>
        <taxon>Nocardiaceae</taxon>
        <taxon>Rhodococcus</taxon>
    </lineage>
</organism>
<name>A0ABT1Q812_9NOCA</name>